<feature type="compositionally biased region" description="Low complexity" evidence="1">
    <location>
        <begin position="213"/>
        <end position="224"/>
    </location>
</feature>
<evidence type="ECO:0000256" key="1">
    <source>
        <dbReference type="SAM" id="MobiDB-lite"/>
    </source>
</evidence>
<keyword evidence="2" id="KW-0812">Transmembrane</keyword>
<keyword evidence="4" id="KW-1185">Reference proteome</keyword>
<name>A0A0S4QMM8_9ACTN</name>
<protein>
    <recommendedName>
        <fullName evidence="5">TrbL/VirB6 plasmid conjugal transfer protein</fullName>
    </recommendedName>
</protein>
<feature type="compositionally biased region" description="Low complexity" evidence="1">
    <location>
        <begin position="263"/>
        <end position="273"/>
    </location>
</feature>
<evidence type="ECO:0000313" key="3">
    <source>
        <dbReference type="EMBL" id="CUU56596.1"/>
    </source>
</evidence>
<evidence type="ECO:0008006" key="5">
    <source>
        <dbReference type="Google" id="ProtNLM"/>
    </source>
</evidence>
<dbReference type="EMBL" id="FAOZ01000008">
    <property type="protein sequence ID" value="CUU56596.1"/>
    <property type="molecule type" value="Genomic_DNA"/>
</dbReference>
<feature type="region of interest" description="Disordered" evidence="1">
    <location>
        <begin position="184"/>
        <end position="302"/>
    </location>
</feature>
<dbReference type="Pfam" id="PF19590">
    <property type="entry name" value="TrbL_3"/>
    <property type="match status" value="1"/>
</dbReference>
<dbReference type="Proteomes" id="UP000198802">
    <property type="component" value="Unassembled WGS sequence"/>
</dbReference>
<dbReference type="AlphaFoldDB" id="A0A0S4QMM8"/>
<proteinExistence type="predicted"/>
<feature type="transmembrane region" description="Helical" evidence="2">
    <location>
        <begin position="57"/>
        <end position="75"/>
    </location>
</feature>
<feature type="compositionally biased region" description="Basic and acidic residues" evidence="1">
    <location>
        <begin position="225"/>
        <end position="237"/>
    </location>
</feature>
<gene>
    <name evidence="3" type="ORF">Ga0074812_108124</name>
</gene>
<keyword evidence="2" id="KW-1133">Transmembrane helix</keyword>
<feature type="transmembrane region" description="Helical" evidence="2">
    <location>
        <begin position="87"/>
        <end position="106"/>
    </location>
</feature>
<organism evidence="3 4">
    <name type="scientific">Parafrankia irregularis</name>
    <dbReference type="NCBI Taxonomy" id="795642"/>
    <lineage>
        <taxon>Bacteria</taxon>
        <taxon>Bacillati</taxon>
        <taxon>Actinomycetota</taxon>
        <taxon>Actinomycetes</taxon>
        <taxon>Frankiales</taxon>
        <taxon>Frankiaceae</taxon>
        <taxon>Parafrankia</taxon>
    </lineage>
</organism>
<feature type="compositionally biased region" description="Gly residues" evidence="1">
    <location>
        <begin position="187"/>
        <end position="206"/>
    </location>
</feature>
<reference evidence="4" key="1">
    <citation type="submission" date="2015-11" db="EMBL/GenBank/DDBJ databases">
        <authorList>
            <person name="Varghese N."/>
        </authorList>
    </citation>
    <scope>NUCLEOTIDE SEQUENCE [LARGE SCALE GENOMIC DNA]</scope>
    <source>
        <strain evidence="4">DSM 45899</strain>
    </source>
</reference>
<evidence type="ECO:0000313" key="4">
    <source>
        <dbReference type="Proteomes" id="UP000198802"/>
    </source>
</evidence>
<keyword evidence="2" id="KW-0472">Membrane</keyword>
<dbReference type="InterPro" id="IPR045782">
    <property type="entry name" value="TrbL_3"/>
</dbReference>
<sequence>MADWVLGGELRDPDLASDFLVPFDGGIGGTIGRLIPVVIVYLGIALIYLELVVRNSLIYVVVALAPLSFMAMTMPAAKAAARKSVELVVAVILIKPGVFVALRVGFDLGRPGLGRPSPDESVWGETFVGLAIVLIAAFVPWIIWRLVPMAEQAMIAQGLSRAPFRAGMQAMQLAYFGSALAGRARSGSGGSGSKPGSGGNREGGLGPPRTLAGPGSSSSRSTRPMTRESDGLGDQRRGAGQAGIPGSVNRQSGPVLAERVLGDRPPGGRAAPADDPPPPPPPRPDRQGPGGRRGPAGPRTRS</sequence>
<accession>A0A0S4QMM8</accession>
<evidence type="ECO:0000256" key="2">
    <source>
        <dbReference type="SAM" id="Phobius"/>
    </source>
</evidence>
<feature type="transmembrane region" description="Helical" evidence="2">
    <location>
        <begin position="126"/>
        <end position="147"/>
    </location>
</feature>
<feature type="transmembrane region" description="Helical" evidence="2">
    <location>
        <begin position="34"/>
        <end position="51"/>
    </location>
</feature>